<dbReference type="STRING" id="593133.SAMN04488006_1070"/>
<evidence type="ECO:0000313" key="1">
    <source>
        <dbReference type="EMBL" id="SFS39999.1"/>
    </source>
</evidence>
<dbReference type="Pfam" id="PF13715">
    <property type="entry name" value="CarbopepD_reg_2"/>
    <property type="match status" value="1"/>
</dbReference>
<keyword evidence="2" id="KW-1185">Reference proteome</keyword>
<dbReference type="RefSeq" id="WP_090223476.1">
    <property type="nucleotide sequence ID" value="NZ_FOZP01000002.1"/>
</dbReference>
<dbReference type="InterPro" id="IPR008969">
    <property type="entry name" value="CarboxyPept-like_regulatory"/>
</dbReference>
<sequence length="127" mass="14246">MKYFVLLFTIFSTVFTYSQSLKVDSFFSENKQNGTIKGLVLDEDNNNEPLVFAEIIVKNSETKTESAMDGTFKFDLKPGIYNLEVRFIGYKTIEIDNVKVISNTTTNIKQSLPALKVASSISIASLQ</sequence>
<dbReference type="EMBL" id="FOZP01000002">
    <property type="protein sequence ID" value="SFS39999.1"/>
    <property type="molecule type" value="Genomic_DNA"/>
</dbReference>
<dbReference type="SUPFAM" id="SSF49464">
    <property type="entry name" value="Carboxypeptidase regulatory domain-like"/>
    <property type="match status" value="1"/>
</dbReference>
<proteinExistence type="predicted"/>
<dbReference type="Proteomes" id="UP000199312">
    <property type="component" value="Unassembled WGS sequence"/>
</dbReference>
<protein>
    <submittedName>
        <fullName evidence="1">CarboxypepD_reg-like domain-containing protein</fullName>
    </submittedName>
</protein>
<gene>
    <name evidence="1" type="ORF">SAMN04488006_1070</name>
</gene>
<accession>A0A1I6PIK4</accession>
<dbReference type="AlphaFoldDB" id="A0A1I6PIK4"/>
<evidence type="ECO:0000313" key="2">
    <source>
        <dbReference type="Proteomes" id="UP000199312"/>
    </source>
</evidence>
<name>A0A1I6PIK4_9FLAO</name>
<dbReference type="Gene3D" id="2.60.40.1120">
    <property type="entry name" value="Carboxypeptidase-like, regulatory domain"/>
    <property type="match status" value="1"/>
</dbReference>
<reference evidence="2" key="1">
    <citation type="submission" date="2016-10" db="EMBL/GenBank/DDBJ databases">
        <authorList>
            <person name="Varghese N."/>
            <person name="Submissions S."/>
        </authorList>
    </citation>
    <scope>NUCLEOTIDE SEQUENCE [LARGE SCALE GENOMIC DNA]</scope>
    <source>
        <strain evidence="2">DSM 24450</strain>
    </source>
</reference>
<organism evidence="1 2">
    <name type="scientific">Lutibacter maritimus</name>
    <dbReference type="NCBI Taxonomy" id="593133"/>
    <lineage>
        <taxon>Bacteria</taxon>
        <taxon>Pseudomonadati</taxon>
        <taxon>Bacteroidota</taxon>
        <taxon>Flavobacteriia</taxon>
        <taxon>Flavobacteriales</taxon>
        <taxon>Flavobacteriaceae</taxon>
        <taxon>Lutibacter</taxon>
    </lineage>
</organism>
<dbReference type="OrthoDB" id="1443962at2"/>